<evidence type="ECO:0000259" key="9">
    <source>
        <dbReference type="PROSITE" id="PS50928"/>
    </source>
</evidence>
<dbReference type="InterPro" id="IPR000515">
    <property type="entry name" value="MetI-like"/>
</dbReference>
<dbReference type="Gene3D" id="1.10.3720.10">
    <property type="entry name" value="MetI-like"/>
    <property type="match status" value="1"/>
</dbReference>
<reference evidence="10 11" key="1">
    <citation type="submission" date="2014-07" db="EMBL/GenBank/DDBJ databases">
        <title>Biosystematic studies on Modestobacter strains isolated from extreme hyper-arid desert soil and from historic building.</title>
        <authorList>
            <person name="Bukarasam K."/>
            <person name="Bull A."/>
            <person name="Girard G."/>
            <person name="van Wezel G."/>
            <person name="Goodfellow M."/>
        </authorList>
    </citation>
    <scope>NUCLEOTIDE SEQUENCE [LARGE SCALE GENOMIC DNA]</scope>
    <source>
        <strain evidence="10 11">KNN45-2b</strain>
    </source>
</reference>
<dbReference type="PANTHER" id="PTHR43744">
    <property type="entry name" value="ABC TRANSPORTER PERMEASE PROTEIN MG189-RELATED-RELATED"/>
    <property type="match status" value="1"/>
</dbReference>
<dbReference type="PANTHER" id="PTHR43744:SF8">
    <property type="entry name" value="SN-GLYCEROL-3-PHOSPHATE TRANSPORT SYSTEM PERMEASE PROTEIN UGPE"/>
    <property type="match status" value="1"/>
</dbReference>
<keyword evidence="6 7" id="KW-0472">Membrane</keyword>
<evidence type="ECO:0000256" key="3">
    <source>
        <dbReference type="ARBA" id="ARBA00022475"/>
    </source>
</evidence>
<feature type="transmembrane region" description="Helical" evidence="7">
    <location>
        <begin position="166"/>
        <end position="189"/>
    </location>
</feature>
<dbReference type="SUPFAM" id="SSF161098">
    <property type="entry name" value="MetI-like"/>
    <property type="match status" value="1"/>
</dbReference>
<feature type="region of interest" description="Disordered" evidence="8">
    <location>
        <begin position="1"/>
        <end position="29"/>
    </location>
</feature>
<dbReference type="GO" id="GO:0005886">
    <property type="term" value="C:plasma membrane"/>
    <property type="evidence" value="ECO:0007669"/>
    <property type="project" value="UniProtKB-SubCell"/>
</dbReference>
<proteinExistence type="inferred from homology"/>
<dbReference type="CDD" id="cd06261">
    <property type="entry name" value="TM_PBP2"/>
    <property type="match status" value="1"/>
</dbReference>
<dbReference type="Pfam" id="PF00528">
    <property type="entry name" value="BPD_transp_1"/>
    <property type="match status" value="1"/>
</dbReference>
<dbReference type="InterPro" id="IPR035906">
    <property type="entry name" value="MetI-like_sf"/>
</dbReference>
<evidence type="ECO:0000313" key="10">
    <source>
        <dbReference type="EMBL" id="KGH45034.1"/>
    </source>
</evidence>
<dbReference type="GO" id="GO:0055085">
    <property type="term" value="P:transmembrane transport"/>
    <property type="evidence" value="ECO:0007669"/>
    <property type="project" value="InterPro"/>
</dbReference>
<feature type="domain" description="ABC transmembrane type-1" evidence="9">
    <location>
        <begin position="98"/>
        <end position="290"/>
    </location>
</feature>
<dbReference type="OrthoDB" id="61122at2"/>
<keyword evidence="3" id="KW-1003">Cell membrane</keyword>
<dbReference type="Proteomes" id="UP000029713">
    <property type="component" value="Unassembled WGS sequence"/>
</dbReference>
<feature type="transmembrane region" description="Helical" evidence="7">
    <location>
        <begin position="269"/>
        <end position="290"/>
    </location>
</feature>
<dbReference type="AlphaFoldDB" id="A0A098Y3I0"/>
<evidence type="ECO:0000256" key="1">
    <source>
        <dbReference type="ARBA" id="ARBA00004651"/>
    </source>
</evidence>
<comment type="caution">
    <text evidence="10">The sequence shown here is derived from an EMBL/GenBank/DDBJ whole genome shotgun (WGS) entry which is preliminary data.</text>
</comment>
<comment type="similarity">
    <text evidence="7">Belongs to the binding-protein-dependent transport system permease family.</text>
</comment>
<sequence>MTTPATPLVAPHADLPTGERPAPRPRRRRRPMRALRKLPLYSVVAVLLISVLYPLVWLVLGSFKTQDEFLNSPTWALPEDFTNLENFDAAWGSVSQYLLNSTLAVFPALLVMLVIGTAAGFALEIMVWKGRGTVLLVFLIGIMVPWQMILLPLFTVYFQAGLTQSLWPLIITYTATGLPLTVFLMATYFRAIPREVFEAATLDGASMLRSLVSIAFPMMKNAIFTIALVQFFFMWNDLLIALTFTTRDELRTVQAGLLNFTGEFGVVQYGPTFAAICINVLVILAIYLFLNQRVMRGMAAGAVKG</sequence>
<feature type="transmembrane region" description="Helical" evidence="7">
    <location>
        <begin position="103"/>
        <end position="123"/>
    </location>
</feature>
<feature type="transmembrane region" description="Helical" evidence="7">
    <location>
        <begin position="210"/>
        <end position="233"/>
    </location>
</feature>
<dbReference type="EMBL" id="JPMX01000091">
    <property type="protein sequence ID" value="KGH45034.1"/>
    <property type="molecule type" value="Genomic_DNA"/>
</dbReference>
<keyword evidence="2 7" id="KW-0813">Transport</keyword>
<evidence type="ECO:0000256" key="6">
    <source>
        <dbReference type="ARBA" id="ARBA00023136"/>
    </source>
</evidence>
<keyword evidence="4 7" id="KW-0812">Transmembrane</keyword>
<dbReference type="RefSeq" id="WP_036338441.1">
    <property type="nucleotide sequence ID" value="NZ_JPMX01000091.1"/>
</dbReference>
<dbReference type="PROSITE" id="PS50928">
    <property type="entry name" value="ABC_TM1"/>
    <property type="match status" value="1"/>
</dbReference>
<keyword evidence="5 7" id="KW-1133">Transmembrane helix</keyword>
<name>A0A098Y3I0_9ACTN</name>
<feature type="transmembrane region" description="Helical" evidence="7">
    <location>
        <begin position="38"/>
        <end position="60"/>
    </location>
</feature>
<organism evidence="10 11">
    <name type="scientific">Modestobacter caceresii</name>
    <dbReference type="NCBI Taxonomy" id="1522368"/>
    <lineage>
        <taxon>Bacteria</taxon>
        <taxon>Bacillati</taxon>
        <taxon>Actinomycetota</taxon>
        <taxon>Actinomycetes</taxon>
        <taxon>Geodermatophilales</taxon>
        <taxon>Geodermatophilaceae</taxon>
        <taxon>Modestobacter</taxon>
    </lineage>
</organism>
<feature type="transmembrane region" description="Helical" evidence="7">
    <location>
        <begin position="135"/>
        <end position="160"/>
    </location>
</feature>
<evidence type="ECO:0000313" key="11">
    <source>
        <dbReference type="Proteomes" id="UP000029713"/>
    </source>
</evidence>
<protein>
    <submittedName>
        <fullName evidence="10">ABC transporter permease</fullName>
    </submittedName>
</protein>
<evidence type="ECO:0000256" key="7">
    <source>
        <dbReference type="RuleBase" id="RU363032"/>
    </source>
</evidence>
<dbReference type="STRING" id="1522368.IN07_18870"/>
<evidence type="ECO:0000256" key="4">
    <source>
        <dbReference type="ARBA" id="ARBA00022692"/>
    </source>
</evidence>
<accession>A0A098Y3I0</accession>
<comment type="subcellular location">
    <subcellularLocation>
        <location evidence="1 7">Cell membrane</location>
        <topology evidence="1 7">Multi-pass membrane protein</topology>
    </subcellularLocation>
</comment>
<evidence type="ECO:0000256" key="2">
    <source>
        <dbReference type="ARBA" id="ARBA00022448"/>
    </source>
</evidence>
<gene>
    <name evidence="10" type="ORF">IN07_18870</name>
</gene>
<evidence type="ECO:0000256" key="8">
    <source>
        <dbReference type="SAM" id="MobiDB-lite"/>
    </source>
</evidence>
<keyword evidence="11" id="KW-1185">Reference proteome</keyword>
<evidence type="ECO:0000256" key="5">
    <source>
        <dbReference type="ARBA" id="ARBA00022989"/>
    </source>
</evidence>